<dbReference type="AlphaFoldDB" id="A0A9W7XR65"/>
<proteinExistence type="predicted"/>
<evidence type="ECO:0000313" key="2">
    <source>
        <dbReference type="EMBL" id="KAJ1719144.1"/>
    </source>
</evidence>
<feature type="compositionally biased region" description="Low complexity" evidence="1">
    <location>
        <begin position="57"/>
        <end position="68"/>
    </location>
</feature>
<evidence type="ECO:0000313" key="3">
    <source>
        <dbReference type="Proteomes" id="UP001149813"/>
    </source>
</evidence>
<organism evidence="2 3">
    <name type="scientific">Coemansia erecta</name>
    <dbReference type="NCBI Taxonomy" id="147472"/>
    <lineage>
        <taxon>Eukaryota</taxon>
        <taxon>Fungi</taxon>
        <taxon>Fungi incertae sedis</taxon>
        <taxon>Zoopagomycota</taxon>
        <taxon>Kickxellomycotina</taxon>
        <taxon>Kickxellomycetes</taxon>
        <taxon>Kickxellales</taxon>
        <taxon>Kickxellaceae</taxon>
        <taxon>Coemansia</taxon>
    </lineage>
</organism>
<dbReference type="Proteomes" id="UP001149813">
    <property type="component" value="Unassembled WGS sequence"/>
</dbReference>
<feature type="compositionally biased region" description="Low complexity" evidence="1">
    <location>
        <begin position="86"/>
        <end position="101"/>
    </location>
</feature>
<protein>
    <submittedName>
        <fullName evidence="2">Uncharacterized protein</fullName>
    </submittedName>
</protein>
<accession>A0A9W7XR65</accession>
<gene>
    <name evidence="2" type="ORF">LPJ53_006037</name>
</gene>
<name>A0A9W7XR65_9FUNG</name>
<reference evidence="2" key="1">
    <citation type="submission" date="2022-07" db="EMBL/GenBank/DDBJ databases">
        <title>Phylogenomic reconstructions and comparative analyses of Kickxellomycotina fungi.</title>
        <authorList>
            <person name="Reynolds N.K."/>
            <person name="Stajich J.E."/>
            <person name="Barry K."/>
            <person name="Grigoriev I.V."/>
            <person name="Crous P."/>
            <person name="Smith M.E."/>
        </authorList>
    </citation>
    <scope>NUCLEOTIDE SEQUENCE</scope>
    <source>
        <strain evidence="2">NBRC 32514</strain>
    </source>
</reference>
<keyword evidence="3" id="KW-1185">Reference proteome</keyword>
<dbReference type="OrthoDB" id="271745at2759"/>
<evidence type="ECO:0000256" key="1">
    <source>
        <dbReference type="SAM" id="MobiDB-lite"/>
    </source>
</evidence>
<dbReference type="Gene3D" id="3.30.450.30">
    <property type="entry name" value="Dynein light chain 2a, cytoplasmic"/>
    <property type="match status" value="1"/>
</dbReference>
<dbReference type="EMBL" id="JANBOJ010000479">
    <property type="protein sequence ID" value="KAJ1719144.1"/>
    <property type="molecule type" value="Genomic_DNA"/>
</dbReference>
<feature type="region of interest" description="Disordered" evidence="1">
    <location>
        <begin position="42"/>
        <end position="113"/>
    </location>
</feature>
<sequence>SSRYQGQYGDDHRVGYDYGRNTSFNQAGELAAGAGLLHGSGKYKGGSAESPQRRQNGTAGTAASLGASQMQAFQQAVSGGIHQHDVSQTTDTDSCSSSFNDDPIEGTSGMGTREKLEDDLAIAANLWQSYESMPSLIERKEPDIDEYTGDAASDIQEDMLGNSLNMIIIECVHGKAVVSRLGNFRLFILSKPTTPLGLLKHKSMNLCRSLDVISELR</sequence>
<feature type="non-terminal residue" evidence="2">
    <location>
        <position position="1"/>
    </location>
</feature>
<comment type="caution">
    <text evidence="2">The sequence shown here is derived from an EMBL/GenBank/DDBJ whole genome shotgun (WGS) entry which is preliminary data.</text>
</comment>